<protein>
    <submittedName>
        <fullName evidence="2">Universal stress protein</fullName>
    </submittedName>
</protein>
<dbReference type="Proteomes" id="UP000591626">
    <property type="component" value="Unassembled WGS sequence"/>
</dbReference>
<dbReference type="Gene3D" id="3.40.50.12370">
    <property type="match status" value="1"/>
</dbReference>
<dbReference type="Pfam" id="PF00582">
    <property type="entry name" value="Usp"/>
    <property type="match status" value="1"/>
</dbReference>
<dbReference type="EMBL" id="JAAUVV010000021">
    <property type="protein sequence ID" value="NJJ04626.1"/>
    <property type="molecule type" value="Genomic_DNA"/>
</dbReference>
<dbReference type="CDD" id="cd00293">
    <property type="entry name" value="USP-like"/>
    <property type="match status" value="1"/>
</dbReference>
<sequence>MSHHAVSPESARLPNTVDSDAPLRVAVGWDTTSGEAVEFAAWLGRSLPMKVQVMASAQLPPIQALTTSAKSRKKQLKKMREEFHKRVVDELDGQIPKAQWSKEVATLKDGKDTVRSLLDNALEFNADLIVMGSRAKSPKGRLRPSSVTDEMLYSSPIPLGLAPRGVKLSKKGITRVTYAVVDTDGKKEPEFYGLDYATALACALHLPLRIIAFSPTSYDEHGPKWYERTLGMLDHARDRAWEYACELSPDRLDHFDVTSSVSTGKSWKRSIDSVKWRKGDIMCLGSQPSPNLRTVFLGTLEGEFIRYAPVPVIVCPEAAK</sequence>
<accession>A0AAP6XLP4</accession>
<evidence type="ECO:0000313" key="2">
    <source>
        <dbReference type="EMBL" id="NJJ04626.1"/>
    </source>
</evidence>
<dbReference type="SUPFAM" id="SSF52402">
    <property type="entry name" value="Adenine nucleotide alpha hydrolases-like"/>
    <property type="match status" value="2"/>
</dbReference>
<organism evidence="2 3">
    <name type="scientific">Corynebacterium coyleae</name>
    <dbReference type="NCBI Taxonomy" id="53374"/>
    <lineage>
        <taxon>Bacteria</taxon>
        <taxon>Bacillati</taxon>
        <taxon>Actinomycetota</taxon>
        <taxon>Actinomycetes</taxon>
        <taxon>Mycobacteriales</taxon>
        <taxon>Corynebacteriaceae</taxon>
        <taxon>Corynebacterium</taxon>
    </lineage>
</organism>
<proteinExistence type="predicted"/>
<evidence type="ECO:0000259" key="1">
    <source>
        <dbReference type="Pfam" id="PF00582"/>
    </source>
</evidence>
<feature type="domain" description="UspA" evidence="1">
    <location>
        <begin position="25"/>
        <end position="159"/>
    </location>
</feature>
<gene>
    <name evidence="2" type="ORF">HC138_09745</name>
</gene>
<dbReference type="RefSeq" id="WP_070422060.1">
    <property type="nucleotide sequence ID" value="NZ_JAAUVV010000021.1"/>
</dbReference>
<dbReference type="AlphaFoldDB" id="A0AAP6XLP4"/>
<evidence type="ECO:0000313" key="3">
    <source>
        <dbReference type="Proteomes" id="UP000591626"/>
    </source>
</evidence>
<reference evidence="2 3" key="1">
    <citation type="submission" date="2020-03" db="EMBL/GenBank/DDBJ databases">
        <title>Draft genome sequences of bacterial isolates from the female urobiome.</title>
        <authorList>
            <person name="Miller-Ensminger T."/>
            <person name="Wolfe A.J."/>
            <person name="Putonti C."/>
        </authorList>
    </citation>
    <scope>NUCLEOTIDE SEQUENCE [LARGE SCALE GENOMIC DNA]</scope>
    <source>
        <strain evidence="2 3">UMB8490</strain>
    </source>
</reference>
<dbReference type="InterPro" id="IPR006016">
    <property type="entry name" value="UspA"/>
</dbReference>
<name>A0AAP6XLP4_9CORY</name>
<comment type="caution">
    <text evidence="2">The sequence shown here is derived from an EMBL/GenBank/DDBJ whole genome shotgun (WGS) entry which is preliminary data.</text>
</comment>